<gene>
    <name evidence="2" type="ORF">JAAARDRAFT_651525</name>
</gene>
<dbReference type="Proteomes" id="UP000027265">
    <property type="component" value="Unassembled WGS sequence"/>
</dbReference>
<feature type="compositionally biased region" description="Polar residues" evidence="1">
    <location>
        <begin position="187"/>
        <end position="202"/>
    </location>
</feature>
<feature type="compositionally biased region" description="Low complexity" evidence="1">
    <location>
        <begin position="156"/>
        <end position="165"/>
    </location>
</feature>
<keyword evidence="3" id="KW-1185">Reference proteome</keyword>
<evidence type="ECO:0000256" key="1">
    <source>
        <dbReference type="SAM" id="MobiDB-lite"/>
    </source>
</evidence>
<dbReference type="HOGENOM" id="CLU_512942_0_0_1"/>
<dbReference type="InParanoid" id="A0A067PW69"/>
<feature type="region of interest" description="Disordered" evidence="1">
    <location>
        <begin position="25"/>
        <end position="241"/>
    </location>
</feature>
<protein>
    <submittedName>
        <fullName evidence="2">Uncharacterized protein</fullName>
    </submittedName>
</protein>
<evidence type="ECO:0000313" key="2">
    <source>
        <dbReference type="EMBL" id="KDQ59068.1"/>
    </source>
</evidence>
<feature type="compositionally biased region" description="Polar residues" evidence="1">
    <location>
        <begin position="97"/>
        <end position="109"/>
    </location>
</feature>
<feature type="compositionally biased region" description="Polar residues" evidence="1">
    <location>
        <begin position="211"/>
        <end position="220"/>
    </location>
</feature>
<evidence type="ECO:0000313" key="3">
    <source>
        <dbReference type="Proteomes" id="UP000027265"/>
    </source>
</evidence>
<name>A0A067PW69_9AGAM</name>
<organism evidence="2 3">
    <name type="scientific">Jaapia argillacea MUCL 33604</name>
    <dbReference type="NCBI Taxonomy" id="933084"/>
    <lineage>
        <taxon>Eukaryota</taxon>
        <taxon>Fungi</taxon>
        <taxon>Dikarya</taxon>
        <taxon>Basidiomycota</taxon>
        <taxon>Agaricomycotina</taxon>
        <taxon>Agaricomycetes</taxon>
        <taxon>Agaricomycetidae</taxon>
        <taxon>Jaapiales</taxon>
        <taxon>Jaapiaceae</taxon>
        <taxon>Jaapia</taxon>
    </lineage>
</organism>
<accession>A0A067PW69</accession>
<feature type="compositionally biased region" description="Acidic residues" evidence="1">
    <location>
        <begin position="520"/>
        <end position="531"/>
    </location>
</feature>
<dbReference type="AlphaFoldDB" id="A0A067PW69"/>
<proteinExistence type="predicted"/>
<feature type="region of interest" description="Disordered" evidence="1">
    <location>
        <begin position="448"/>
        <end position="531"/>
    </location>
</feature>
<dbReference type="EMBL" id="KL197716">
    <property type="protein sequence ID" value="KDQ59068.1"/>
    <property type="molecule type" value="Genomic_DNA"/>
</dbReference>
<reference evidence="3" key="1">
    <citation type="journal article" date="2014" name="Proc. Natl. Acad. Sci. U.S.A.">
        <title>Extensive sampling of basidiomycete genomes demonstrates inadequacy of the white-rot/brown-rot paradigm for wood decay fungi.</title>
        <authorList>
            <person name="Riley R."/>
            <person name="Salamov A.A."/>
            <person name="Brown D.W."/>
            <person name="Nagy L.G."/>
            <person name="Floudas D."/>
            <person name="Held B.W."/>
            <person name="Levasseur A."/>
            <person name="Lombard V."/>
            <person name="Morin E."/>
            <person name="Otillar R."/>
            <person name="Lindquist E.A."/>
            <person name="Sun H."/>
            <person name="LaButti K.M."/>
            <person name="Schmutz J."/>
            <person name="Jabbour D."/>
            <person name="Luo H."/>
            <person name="Baker S.E."/>
            <person name="Pisabarro A.G."/>
            <person name="Walton J.D."/>
            <person name="Blanchette R.A."/>
            <person name="Henrissat B."/>
            <person name="Martin F."/>
            <person name="Cullen D."/>
            <person name="Hibbett D.S."/>
            <person name="Grigoriev I.V."/>
        </authorList>
    </citation>
    <scope>NUCLEOTIDE SEQUENCE [LARGE SCALE GENOMIC DNA]</scope>
    <source>
        <strain evidence="3">MUCL 33604</strain>
    </source>
</reference>
<sequence>MSFREKRERLLAIPDFAGLVRYDVPLLKAPSKRKGSSSSPTDRVRKKIKTNDDGSSPLKSRSKSSDETMAPPSRPKASQNKVTPRMSPAPISHKASRPQSSHPISSQRFRQAHVQHRYANEDFIQDLAGSYSDGNHDSESIEFDGSSIGNNDTFDDSGFSESFSSIRRTRPTLTPEDVLMEGDDGSESTSPPREQHVPSTSAHPMEKPGSPFSTSTNITRVSKDSRLSSASIASSPGPYCCSSASRCDGIRGVSSTHNTFLNTESTPLTDLSSPHSIGPSPTLTSILSADHGPVNRLHPLSSDTAKLAVDDASPPGSEDNQPQMLTLNLVEDPDPWATISRLLNLDTTLPQSDTKPLVSHLVENGHKLPSHEDANVSNSVNLGARPSDYTPETSATLQWLDQPSTVNVYQDSTTSQEYQYSQEFAPLSYEDSQTSFSFSFRRRDGFLADRKSPTPLVPTVSPETLEPRNADPSPDCRPLQIKPTAPTITASPPPQEPTGDVALSRDDQSLQTYYQGPCLFDDEIDDEEDDY</sequence>